<proteinExistence type="predicted"/>
<dbReference type="AlphaFoldDB" id="A0AAE4BRN5"/>
<keyword evidence="2" id="KW-1185">Reference proteome</keyword>
<dbReference type="RefSeq" id="WP_309937577.1">
    <property type="nucleotide sequence ID" value="NZ_AP025305.1"/>
</dbReference>
<comment type="caution">
    <text evidence="1">The sequence shown here is derived from an EMBL/GenBank/DDBJ whole genome shotgun (WGS) entry which is preliminary data.</text>
</comment>
<accession>A0AAE4BRN5</accession>
<evidence type="ECO:0000313" key="2">
    <source>
        <dbReference type="Proteomes" id="UP001185092"/>
    </source>
</evidence>
<organism evidence="1 2">
    <name type="scientific">Aureibacter tunicatorum</name>
    <dbReference type="NCBI Taxonomy" id="866807"/>
    <lineage>
        <taxon>Bacteria</taxon>
        <taxon>Pseudomonadati</taxon>
        <taxon>Bacteroidota</taxon>
        <taxon>Cytophagia</taxon>
        <taxon>Cytophagales</taxon>
        <taxon>Persicobacteraceae</taxon>
        <taxon>Aureibacter</taxon>
    </lineage>
</organism>
<evidence type="ECO:0000313" key="1">
    <source>
        <dbReference type="EMBL" id="MDR6238108.1"/>
    </source>
</evidence>
<protein>
    <submittedName>
        <fullName evidence="1">Uncharacterized protein</fullName>
    </submittedName>
</protein>
<dbReference type="Proteomes" id="UP001185092">
    <property type="component" value="Unassembled WGS sequence"/>
</dbReference>
<gene>
    <name evidence="1" type="ORF">HNQ88_001084</name>
</gene>
<dbReference type="EMBL" id="JAVDQD010000001">
    <property type="protein sequence ID" value="MDR6238108.1"/>
    <property type="molecule type" value="Genomic_DNA"/>
</dbReference>
<reference evidence="1" key="1">
    <citation type="submission" date="2023-07" db="EMBL/GenBank/DDBJ databases">
        <title>Genomic Encyclopedia of Type Strains, Phase IV (KMG-IV): sequencing the most valuable type-strain genomes for metagenomic binning, comparative biology and taxonomic classification.</title>
        <authorList>
            <person name="Goeker M."/>
        </authorList>
    </citation>
    <scope>NUCLEOTIDE SEQUENCE</scope>
    <source>
        <strain evidence="1">DSM 26174</strain>
    </source>
</reference>
<name>A0AAE4BRN5_9BACT</name>
<sequence length="147" mass="16809">MKVIAMVTSHDTKIYEIEPKGKAKSPNEEIVTQTDRDGFRHHIHHKQTEADFQPEHFKGQRTPEYPEYMHNVAKALDEADKIILAGHGDGHSNEANKLDSFLKKHNLNVSNKVVELIHVDSPSTTELILKGREIFNMSNPKRRLPPQ</sequence>